<name>A0A9D1XD46_9FIRM</name>
<evidence type="ECO:0000313" key="1">
    <source>
        <dbReference type="EMBL" id="HIX76941.1"/>
    </source>
</evidence>
<dbReference type="PROSITE" id="PS51257">
    <property type="entry name" value="PROKAR_LIPOPROTEIN"/>
    <property type="match status" value="1"/>
</dbReference>
<dbReference type="Proteomes" id="UP000886890">
    <property type="component" value="Unassembled WGS sequence"/>
</dbReference>
<sequence>MNKKGERSDMKRAYSTPVVEFEAYSLTSQIAGACADAGKTPIGDVDPITVAGTKVHCWNAEKNESKNCSNGAHTWIVQLDGTIFADGNKEGGCTHDVYSQADYVALVARSMGSGSTISGGICSDGKHFCFKGDSHQHTGSFEVADYSNFFQS</sequence>
<reference evidence="1" key="2">
    <citation type="submission" date="2021-04" db="EMBL/GenBank/DDBJ databases">
        <authorList>
            <person name="Gilroy R."/>
        </authorList>
    </citation>
    <scope>NUCLEOTIDE SEQUENCE</scope>
    <source>
        <strain evidence="1">CHK183-1962</strain>
    </source>
</reference>
<reference evidence="1" key="1">
    <citation type="journal article" date="2021" name="PeerJ">
        <title>Extensive microbial diversity within the chicken gut microbiome revealed by metagenomics and culture.</title>
        <authorList>
            <person name="Gilroy R."/>
            <person name="Ravi A."/>
            <person name="Getino M."/>
            <person name="Pursley I."/>
            <person name="Horton D.L."/>
            <person name="Alikhan N.F."/>
            <person name="Baker D."/>
            <person name="Gharbi K."/>
            <person name="Hall N."/>
            <person name="Watson M."/>
            <person name="Adriaenssens E.M."/>
            <person name="Foster-Nyarko E."/>
            <person name="Jarju S."/>
            <person name="Secka A."/>
            <person name="Antonio M."/>
            <person name="Oren A."/>
            <person name="Chaudhuri R.R."/>
            <person name="La Ragione R."/>
            <person name="Hildebrand F."/>
            <person name="Pallen M.J."/>
        </authorList>
    </citation>
    <scope>NUCLEOTIDE SEQUENCE</scope>
    <source>
        <strain evidence="1">CHK183-1962</strain>
    </source>
</reference>
<comment type="caution">
    <text evidence="1">The sequence shown here is derived from an EMBL/GenBank/DDBJ whole genome shotgun (WGS) entry which is preliminary data.</text>
</comment>
<organism evidence="1 2">
    <name type="scientific">Candidatus Fusicatenibacter merdavium</name>
    <dbReference type="NCBI Taxonomy" id="2838600"/>
    <lineage>
        <taxon>Bacteria</taxon>
        <taxon>Bacillati</taxon>
        <taxon>Bacillota</taxon>
        <taxon>Clostridia</taxon>
        <taxon>Lachnospirales</taxon>
        <taxon>Lachnospiraceae</taxon>
        <taxon>Fusicatenibacter</taxon>
    </lineage>
</organism>
<evidence type="ECO:0000313" key="2">
    <source>
        <dbReference type="Proteomes" id="UP000886890"/>
    </source>
</evidence>
<dbReference type="AlphaFoldDB" id="A0A9D1XD46"/>
<protein>
    <submittedName>
        <fullName evidence="1">Uncharacterized protein</fullName>
    </submittedName>
</protein>
<dbReference type="EMBL" id="DXEK01000082">
    <property type="protein sequence ID" value="HIX76941.1"/>
    <property type="molecule type" value="Genomic_DNA"/>
</dbReference>
<accession>A0A9D1XD46</accession>
<proteinExistence type="predicted"/>
<gene>
    <name evidence="1" type="ORF">H9734_05005</name>
</gene>